<dbReference type="Proteomes" id="UP001224890">
    <property type="component" value="Unassembled WGS sequence"/>
</dbReference>
<feature type="compositionally biased region" description="Basic and acidic residues" evidence="1">
    <location>
        <begin position="165"/>
        <end position="178"/>
    </location>
</feature>
<protein>
    <submittedName>
        <fullName evidence="3">Uncharacterized protein</fullName>
    </submittedName>
</protein>
<keyword evidence="2" id="KW-1133">Transmembrane helix</keyword>
<dbReference type="AlphaFoldDB" id="A0AAJ0F2C3"/>
<evidence type="ECO:0000313" key="4">
    <source>
        <dbReference type="Proteomes" id="UP001224890"/>
    </source>
</evidence>
<evidence type="ECO:0000256" key="1">
    <source>
        <dbReference type="SAM" id="MobiDB-lite"/>
    </source>
</evidence>
<dbReference type="GeneID" id="85462718"/>
<sequence>MGGVRYSVPTSCRLDGINRWNLEVQVPAKLWCGLWTVDKHALTYPAGGGGGPGRDSSRCKRLSTPSKLNTTALGFAQASRLEAFNGIFSHSTGHLSLPFWQRWYYPSTDSHATHNFRHSVGGLGPTERAPEQSFCFKTLAALHLPRPPLWPDGFGGQLSSTPSRTRLDDALDPSRQDKTGSSLRYRLRTRPQSQVSPSSPQDGQEYEGPLGALGVTGTTNPTRDVRLTGAVDEEIVGLALLGRATRRVRYGYSLRTGTGTDTLPANANPPAWFALATLETPYKVVITEYHLARLLKMRIIWSLSSCVLTAAAGWIPYAIHWLS</sequence>
<dbReference type="RefSeq" id="XP_060434038.1">
    <property type="nucleotide sequence ID" value="XM_060578192.1"/>
</dbReference>
<gene>
    <name evidence="3" type="ORF">BDP55DRAFT_711916</name>
</gene>
<keyword evidence="2" id="KW-0472">Membrane</keyword>
<keyword evidence="4" id="KW-1185">Reference proteome</keyword>
<organism evidence="3 4">
    <name type="scientific">Colletotrichum godetiae</name>
    <dbReference type="NCBI Taxonomy" id="1209918"/>
    <lineage>
        <taxon>Eukaryota</taxon>
        <taxon>Fungi</taxon>
        <taxon>Dikarya</taxon>
        <taxon>Ascomycota</taxon>
        <taxon>Pezizomycotina</taxon>
        <taxon>Sordariomycetes</taxon>
        <taxon>Hypocreomycetidae</taxon>
        <taxon>Glomerellales</taxon>
        <taxon>Glomerellaceae</taxon>
        <taxon>Colletotrichum</taxon>
        <taxon>Colletotrichum acutatum species complex</taxon>
    </lineage>
</organism>
<feature type="region of interest" description="Disordered" evidence="1">
    <location>
        <begin position="152"/>
        <end position="221"/>
    </location>
</feature>
<evidence type="ECO:0000256" key="2">
    <source>
        <dbReference type="SAM" id="Phobius"/>
    </source>
</evidence>
<name>A0AAJ0F2C3_9PEZI</name>
<proteinExistence type="predicted"/>
<feature type="transmembrane region" description="Helical" evidence="2">
    <location>
        <begin position="299"/>
        <end position="319"/>
    </location>
</feature>
<evidence type="ECO:0000313" key="3">
    <source>
        <dbReference type="EMBL" id="KAK1690343.1"/>
    </source>
</evidence>
<feature type="compositionally biased region" description="Low complexity" evidence="1">
    <location>
        <begin position="191"/>
        <end position="201"/>
    </location>
</feature>
<reference evidence="3" key="1">
    <citation type="submission" date="2021-06" db="EMBL/GenBank/DDBJ databases">
        <title>Comparative genomics, transcriptomics and evolutionary studies reveal genomic signatures of adaptation to plant cell wall in hemibiotrophic fungi.</title>
        <authorList>
            <consortium name="DOE Joint Genome Institute"/>
            <person name="Baroncelli R."/>
            <person name="Diaz J.F."/>
            <person name="Benocci T."/>
            <person name="Peng M."/>
            <person name="Battaglia E."/>
            <person name="Haridas S."/>
            <person name="Andreopoulos W."/>
            <person name="Labutti K."/>
            <person name="Pangilinan J."/>
            <person name="Floch G.L."/>
            <person name="Makela M.R."/>
            <person name="Henrissat B."/>
            <person name="Grigoriev I.V."/>
            <person name="Crouch J.A."/>
            <person name="De Vries R.P."/>
            <person name="Sukno S.A."/>
            <person name="Thon M.R."/>
        </authorList>
    </citation>
    <scope>NUCLEOTIDE SEQUENCE</scope>
    <source>
        <strain evidence="3">CBS 193.32</strain>
    </source>
</reference>
<dbReference type="EMBL" id="JAHMHR010000006">
    <property type="protein sequence ID" value="KAK1690343.1"/>
    <property type="molecule type" value="Genomic_DNA"/>
</dbReference>
<accession>A0AAJ0F2C3</accession>
<keyword evidence="2" id="KW-0812">Transmembrane</keyword>
<comment type="caution">
    <text evidence="3">The sequence shown here is derived from an EMBL/GenBank/DDBJ whole genome shotgun (WGS) entry which is preliminary data.</text>
</comment>